<proteinExistence type="predicted"/>
<protein>
    <submittedName>
        <fullName evidence="2">Helix-turn-helix transcriptional regulator</fullName>
    </submittedName>
</protein>
<dbReference type="PROSITE" id="PS50943">
    <property type="entry name" value="HTH_CROC1"/>
    <property type="match status" value="1"/>
</dbReference>
<dbReference type="Pfam" id="PF01381">
    <property type="entry name" value="HTH_3"/>
    <property type="match status" value="1"/>
</dbReference>
<dbReference type="InterPro" id="IPR001387">
    <property type="entry name" value="Cro/C1-type_HTH"/>
</dbReference>
<accession>A0A4D7BU31</accession>
<dbReference type="InterPro" id="IPR010982">
    <property type="entry name" value="Lambda_DNA-bd_dom_sf"/>
</dbReference>
<evidence type="ECO:0000259" key="1">
    <source>
        <dbReference type="PROSITE" id="PS50943"/>
    </source>
</evidence>
<dbReference type="Proteomes" id="UP000298714">
    <property type="component" value="Chromosome"/>
</dbReference>
<dbReference type="SUPFAM" id="SSF47413">
    <property type="entry name" value="lambda repressor-like DNA-binding domains"/>
    <property type="match status" value="1"/>
</dbReference>
<name>A0A4D7BU31_9SPHN</name>
<dbReference type="EMBL" id="CP039704">
    <property type="protein sequence ID" value="QCI79079.1"/>
    <property type="molecule type" value="Genomic_DNA"/>
</dbReference>
<dbReference type="Gene3D" id="1.10.260.40">
    <property type="entry name" value="lambda repressor-like DNA-binding domains"/>
    <property type="match status" value="1"/>
</dbReference>
<feature type="domain" description="HTH cro/C1-type" evidence="1">
    <location>
        <begin position="5"/>
        <end position="61"/>
    </location>
</feature>
<gene>
    <name evidence="2" type="ORF">E6W36_04300</name>
</gene>
<reference evidence="3" key="1">
    <citation type="submission" date="2019-04" db="EMBL/GenBank/DDBJ databases">
        <title>Complete genome sequence of Sphingomonas sp. W1-2-3.</title>
        <authorList>
            <person name="Im W.T."/>
        </authorList>
    </citation>
    <scope>NUCLEOTIDE SEQUENCE [LARGE SCALE GENOMIC DNA]</scope>
    <source>
        <strain evidence="3">W1-2-3</strain>
    </source>
</reference>
<evidence type="ECO:0000313" key="3">
    <source>
        <dbReference type="Proteomes" id="UP000298714"/>
    </source>
</evidence>
<dbReference type="KEGG" id="hgn:E6W36_04300"/>
<dbReference type="RefSeq" id="WP_222873898.1">
    <property type="nucleotide sequence ID" value="NZ_CP039704.1"/>
</dbReference>
<sequence length="187" mass="20000">MQTRIREVRKAKRLTLAEVAQRCDPPTTAQTIGRLEVGLRTVSVDWLNRIAGALGVDASDLVRVDERPDVPVAALLTASGAEAPNRPMVLTPPRPASDMLGLRVDVSQGDYRAGDDLWLQRLPPERFSEAEHRDALAAQGVGGFAFGRVLSATPSAVTILPLTPGGKPVTLADPGWIAVAVRVVRTL</sequence>
<keyword evidence="3" id="KW-1185">Reference proteome</keyword>
<dbReference type="SMART" id="SM00530">
    <property type="entry name" value="HTH_XRE"/>
    <property type="match status" value="1"/>
</dbReference>
<dbReference type="GO" id="GO:0003677">
    <property type="term" value="F:DNA binding"/>
    <property type="evidence" value="ECO:0007669"/>
    <property type="project" value="InterPro"/>
</dbReference>
<dbReference type="CDD" id="cd00093">
    <property type="entry name" value="HTH_XRE"/>
    <property type="match status" value="1"/>
</dbReference>
<organism evidence="2 3">
    <name type="scientific">Hankyongella ginsenosidimutans</name>
    <dbReference type="NCBI Taxonomy" id="1763828"/>
    <lineage>
        <taxon>Bacteria</taxon>
        <taxon>Pseudomonadati</taxon>
        <taxon>Pseudomonadota</taxon>
        <taxon>Alphaproteobacteria</taxon>
        <taxon>Sphingomonadales</taxon>
        <taxon>Sphingomonadaceae</taxon>
        <taxon>Hankyongella</taxon>
    </lineage>
</organism>
<dbReference type="AlphaFoldDB" id="A0A4D7BU31"/>
<evidence type="ECO:0000313" key="2">
    <source>
        <dbReference type="EMBL" id="QCI79079.1"/>
    </source>
</evidence>